<protein>
    <recommendedName>
        <fullName evidence="3">6-pyruvoyltetrahydropterin synthase</fullName>
    </recommendedName>
</protein>
<name>A0A0M0K9P7_9EUKA</name>
<evidence type="ECO:0000313" key="1">
    <source>
        <dbReference type="EMBL" id="KOO35509.1"/>
    </source>
</evidence>
<dbReference type="AlphaFoldDB" id="A0A0M0K9P7"/>
<proteinExistence type="predicted"/>
<accession>A0A0M0K9P7</accession>
<feature type="non-terminal residue" evidence="1">
    <location>
        <position position="54"/>
    </location>
</feature>
<dbReference type="Proteomes" id="UP000037460">
    <property type="component" value="Unassembled WGS sequence"/>
</dbReference>
<evidence type="ECO:0000313" key="2">
    <source>
        <dbReference type="Proteomes" id="UP000037460"/>
    </source>
</evidence>
<sequence length="54" mass="5726">MCERVARAVWERMAAVLPGPPALAVLRVVVHESDVAHAAYERARGADAAPALCT</sequence>
<gene>
    <name evidence="1" type="ORF">Ctob_015979</name>
</gene>
<organism evidence="1 2">
    <name type="scientific">Chrysochromulina tobinii</name>
    <dbReference type="NCBI Taxonomy" id="1460289"/>
    <lineage>
        <taxon>Eukaryota</taxon>
        <taxon>Haptista</taxon>
        <taxon>Haptophyta</taxon>
        <taxon>Prymnesiophyceae</taxon>
        <taxon>Prymnesiales</taxon>
        <taxon>Chrysochromulinaceae</taxon>
        <taxon>Chrysochromulina</taxon>
    </lineage>
</organism>
<keyword evidence="2" id="KW-1185">Reference proteome</keyword>
<reference evidence="2" key="1">
    <citation type="journal article" date="2015" name="PLoS Genet.">
        <title>Genome Sequence and Transcriptome Analyses of Chrysochromulina tobin: Metabolic Tools for Enhanced Algal Fitness in the Prominent Order Prymnesiales (Haptophyceae).</title>
        <authorList>
            <person name="Hovde B.T."/>
            <person name="Deodato C.R."/>
            <person name="Hunsperger H.M."/>
            <person name="Ryken S.A."/>
            <person name="Yost W."/>
            <person name="Jha R.K."/>
            <person name="Patterson J."/>
            <person name="Monnat R.J. Jr."/>
            <person name="Barlow S.B."/>
            <person name="Starkenburg S.R."/>
            <person name="Cattolico R.A."/>
        </authorList>
    </citation>
    <scope>NUCLEOTIDE SEQUENCE</scope>
    <source>
        <strain evidence="2">CCMP291</strain>
    </source>
</reference>
<dbReference type="EMBL" id="JWZX01000841">
    <property type="protein sequence ID" value="KOO35509.1"/>
    <property type="molecule type" value="Genomic_DNA"/>
</dbReference>
<comment type="caution">
    <text evidence="1">The sequence shown here is derived from an EMBL/GenBank/DDBJ whole genome shotgun (WGS) entry which is preliminary data.</text>
</comment>
<evidence type="ECO:0008006" key="3">
    <source>
        <dbReference type="Google" id="ProtNLM"/>
    </source>
</evidence>